<gene>
    <name evidence="2" type="ORF">M422DRAFT_47689</name>
</gene>
<accession>A0A0C9VY08</accession>
<name>A0A0C9VY08_SPHS4</name>
<feature type="compositionally biased region" description="Basic residues" evidence="1">
    <location>
        <begin position="8"/>
        <end position="17"/>
    </location>
</feature>
<reference evidence="2 3" key="1">
    <citation type="submission" date="2014-06" db="EMBL/GenBank/DDBJ databases">
        <title>Evolutionary Origins and Diversification of the Mycorrhizal Mutualists.</title>
        <authorList>
            <consortium name="DOE Joint Genome Institute"/>
            <consortium name="Mycorrhizal Genomics Consortium"/>
            <person name="Kohler A."/>
            <person name="Kuo A."/>
            <person name="Nagy L.G."/>
            <person name="Floudas D."/>
            <person name="Copeland A."/>
            <person name="Barry K.W."/>
            <person name="Cichocki N."/>
            <person name="Veneault-Fourrey C."/>
            <person name="LaButti K."/>
            <person name="Lindquist E.A."/>
            <person name="Lipzen A."/>
            <person name="Lundell T."/>
            <person name="Morin E."/>
            <person name="Murat C."/>
            <person name="Riley R."/>
            <person name="Ohm R."/>
            <person name="Sun H."/>
            <person name="Tunlid A."/>
            <person name="Henrissat B."/>
            <person name="Grigoriev I.V."/>
            <person name="Hibbett D.S."/>
            <person name="Martin F."/>
        </authorList>
    </citation>
    <scope>NUCLEOTIDE SEQUENCE [LARGE SCALE GENOMIC DNA]</scope>
    <source>
        <strain evidence="2 3">SS14</strain>
    </source>
</reference>
<evidence type="ECO:0000313" key="3">
    <source>
        <dbReference type="Proteomes" id="UP000054279"/>
    </source>
</evidence>
<dbReference type="AlphaFoldDB" id="A0A0C9VY08"/>
<evidence type="ECO:0000313" key="2">
    <source>
        <dbReference type="EMBL" id="KIJ43860.1"/>
    </source>
</evidence>
<feature type="region of interest" description="Disordered" evidence="1">
    <location>
        <begin position="1"/>
        <end position="24"/>
    </location>
</feature>
<sequence length="142" mass="15643">MSRPLQHQGKHKPHKQGKNANIPLRFVNVTPEEARGDDVGISTTRSASQTLWHLLDLSLKQRASLETLYNGSEKGHVAEAIEDYLFSPANDQEQKEATDMLTTHGLDEVSLEDIGRCWSVKWSGVLEGKGGSAKEGLYTNGT</sequence>
<proteinExistence type="predicted"/>
<organism evidence="2 3">
    <name type="scientific">Sphaerobolus stellatus (strain SS14)</name>
    <dbReference type="NCBI Taxonomy" id="990650"/>
    <lineage>
        <taxon>Eukaryota</taxon>
        <taxon>Fungi</taxon>
        <taxon>Dikarya</taxon>
        <taxon>Basidiomycota</taxon>
        <taxon>Agaricomycotina</taxon>
        <taxon>Agaricomycetes</taxon>
        <taxon>Phallomycetidae</taxon>
        <taxon>Geastrales</taxon>
        <taxon>Sphaerobolaceae</taxon>
        <taxon>Sphaerobolus</taxon>
    </lineage>
</organism>
<dbReference type="HOGENOM" id="CLU_1817045_0_0_1"/>
<evidence type="ECO:0000256" key="1">
    <source>
        <dbReference type="SAM" id="MobiDB-lite"/>
    </source>
</evidence>
<keyword evidence="3" id="KW-1185">Reference proteome</keyword>
<protein>
    <submittedName>
        <fullName evidence="2">Uncharacterized protein</fullName>
    </submittedName>
</protein>
<dbReference type="Proteomes" id="UP000054279">
    <property type="component" value="Unassembled WGS sequence"/>
</dbReference>
<dbReference type="EMBL" id="KN837120">
    <property type="protein sequence ID" value="KIJ43860.1"/>
    <property type="molecule type" value="Genomic_DNA"/>
</dbReference>